<evidence type="ECO:0000313" key="3">
    <source>
        <dbReference type="EMBL" id="RVU60856.1"/>
    </source>
</evidence>
<feature type="coiled-coil region" evidence="1">
    <location>
        <begin position="11"/>
        <end position="38"/>
    </location>
</feature>
<reference evidence="3 4" key="1">
    <citation type="submission" date="2018-01" db="EMBL/GenBank/DDBJ databases">
        <title>Complete genome sequence of G25-42.</title>
        <authorList>
            <person name="Zheng Z."/>
            <person name="Sun M."/>
        </authorList>
    </citation>
    <scope>NUCLEOTIDE SEQUENCE [LARGE SCALE GENOMIC DNA]</scope>
    <source>
        <strain evidence="3 4">G25-42</strain>
    </source>
</reference>
<evidence type="ECO:0000256" key="1">
    <source>
        <dbReference type="SAM" id="Coils"/>
    </source>
</evidence>
<feature type="region of interest" description="Disordered" evidence="2">
    <location>
        <begin position="39"/>
        <end position="75"/>
    </location>
</feature>
<keyword evidence="1" id="KW-0175">Coiled coil</keyword>
<organism evidence="3 4">
    <name type="scientific">Bacillus thuringiensis</name>
    <dbReference type="NCBI Taxonomy" id="1428"/>
    <lineage>
        <taxon>Bacteria</taxon>
        <taxon>Bacillati</taxon>
        <taxon>Bacillota</taxon>
        <taxon>Bacilli</taxon>
        <taxon>Bacillales</taxon>
        <taxon>Bacillaceae</taxon>
        <taxon>Bacillus</taxon>
        <taxon>Bacillus cereus group</taxon>
    </lineage>
</organism>
<dbReference type="EMBL" id="LDER01000351">
    <property type="protein sequence ID" value="RVU60856.1"/>
    <property type="molecule type" value="Genomic_DNA"/>
</dbReference>
<comment type="caution">
    <text evidence="3">The sequence shown here is derived from an EMBL/GenBank/DDBJ whole genome shotgun (WGS) entry which is preliminary data.</text>
</comment>
<dbReference type="RefSeq" id="WP_086387612.1">
    <property type="nucleotide sequence ID" value="NZ_LDER01000351.1"/>
</dbReference>
<evidence type="ECO:0008006" key="5">
    <source>
        <dbReference type="Google" id="ProtNLM"/>
    </source>
</evidence>
<proteinExistence type="predicted"/>
<name>A0A437SBL1_BACTU</name>
<protein>
    <recommendedName>
        <fullName evidence="5">Preprotein translocase</fullName>
    </recommendedName>
</protein>
<gene>
    <name evidence="3" type="ORF">BM74_29220</name>
</gene>
<dbReference type="AlphaFoldDB" id="A0A437SBL1"/>
<feature type="compositionally biased region" description="Basic residues" evidence="2">
    <location>
        <begin position="43"/>
        <end position="52"/>
    </location>
</feature>
<evidence type="ECO:0000256" key="2">
    <source>
        <dbReference type="SAM" id="MobiDB-lite"/>
    </source>
</evidence>
<evidence type="ECO:0000313" key="4">
    <source>
        <dbReference type="Proteomes" id="UP000286687"/>
    </source>
</evidence>
<feature type="compositionally biased region" description="Basic and acidic residues" evidence="2">
    <location>
        <begin position="60"/>
        <end position="75"/>
    </location>
</feature>
<accession>A0A437SBL1</accession>
<sequence length="75" mass="8892">MNKGDAILRLLSEIKLELKEVKEQVEQIQIKLDTFESQNQVKNKVKQKKPKSNPKTNINPDKKDKRDWKYPAKMK</sequence>
<dbReference type="Proteomes" id="UP000286687">
    <property type="component" value="Unassembled WGS sequence"/>
</dbReference>